<dbReference type="SUPFAM" id="SSF50156">
    <property type="entry name" value="PDZ domain-like"/>
    <property type="match status" value="1"/>
</dbReference>
<evidence type="ECO:0000259" key="4">
    <source>
        <dbReference type="SMART" id="SM00228"/>
    </source>
</evidence>
<reference evidence="5" key="1">
    <citation type="submission" date="2020-05" db="EMBL/GenBank/DDBJ databases">
        <authorList>
            <person name="Chiriac C."/>
            <person name="Salcher M."/>
            <person name="Ghai R."/>
            <person name="Kavagutti S V."/>
        </authorList>
    </citation>
    <scope>NUCLEOTIDE SEQUENCE</scope>
</reference>
<dbReference type="SUPFAM" id="SSF50494">
    <property type="entry name" value="Trypsin-like serine proteases"/>
    <property type="match status" value="1"/>
</dbReference>
<organism evidence="5">
    <name type="scientific">freshwater metagenome</name>
    <dbReference type="NCBI Taxonomy" id="449393"/>
    <lineage>
        <taxon>unclassified sequences</taxon>
        <taxon>metagenomes</taxon>
        <taxon>ecological metagenomes</taxon>
    </lineage>
</organism>
<dbReference type="EMBL" id="CAEZXV010000022">
    <property type="protein sequence ID" value="CAB4696864.1"/>
    <property type="molecule type" value="Genomic_DNA"/>
</dbReference>
<dbReference type="PANTHER" id="PTHR43343">
    <property type="entry name" value="PEPTIDASE S12"/>
    <property type="match status" value="1"/>
</dbReference>
<evidence type="ECO:0000256" key="3">
    <source>
        <dbReference type="ARBA" id="ARBA00022801"/>
    </source>
</evidence>
<keyword evidence="3" id="KW-0378">Hydrolase</keyword>
<comment type="similarity">
    <text evidence="1">Belongs to the peptidase S1C family.</text>
</comment>
<dbReference type="Pfam" id="PF13365">
    <property type="entry name" value="Trypsin_2"/>
    <property type="match status" value="1"/>
</dbReference>
<dbReference type="GO" id="GO:0006508">
    <property type="term" value="P:proteolysis"/>
    <property type="evidence" value="ECO:0007669"/>
    <property type="project" value="UniProtKB-KW"/>
</dbReference>
<dbReference type="PANTHER" id="PTHR43343:SF3">
    <property type="entry name" value="PROTEASE DO-LIKE 8, CHLOROPLASTIC"/>
    <property type="match status" value="1"/>
</dbReference>
<gene>
    <name evidence="5" type="ORF">UFOPK2598_00371</name>
</gene>
<protein>
    <submittedName>
        <fullName evidence="5">Unannotated protein</fullName>
    </submittedName>
</protein>
<dbReference type="InterPro" id="IPR001478">
    <property type="entry name" value="PDZ"/>
</dbReference>
<dbReference type="InterPro" id="IPR036034">
    <property type="entry name" value="PDZ_sf"/>
</dbReference>
<accession>A0A6J6PKW9</accession>
<name>A0A6J6PKW9_9ZZZZ</name>
<feature type="domain" description="PDZ" evidence="4">
    <location>
        <begin position="293"/>
        <end position="366"/>
    </location>
</feature>
<sequence>MKNLMTHTTSKVLAGFLLGVTAVGGVATAAGVFSTSVVNACVDKKTQAVYAAVNNSCSASRTAVTLGAPAGTAGSLNSIVTKISPSVVTINVTTPSGGGTGSGSIFRTTSTYSYVVTNNHVIEGAASGSGTISVELDNGDSVPATIVGREANYDLAVLKIVKGNQPTISIGDSSTLKIGDQVIAFGSPLGLDHTVTSGIVSSLNRAVVTSGASATSTQSYVDAIQTDAAINPGNSGGPLTDSIGRMIGINAATATLGSATGQSGSIGLGFAIPINQALRIMNEIIDTGKATRPVLGVFFDQSFTAGKGAKISSLTSGDAAEKAGIPVGSIVTSIDGVRINDYVSAIVRIRSHAPGDKVAVVVTLPSGGSKTFNVTLGSAASN</sequence>
<dbReference type="GO" id="GO:0004252">
    <property type="term" value="F:serine-type endopeptidase activity"/>
    <property type="evidence" value="ECO:0007669"/>
    <property type="project" value="InterPro"/>
</dbReference>
<dbReference type="PRINTS" id="PR00834">
    <property type="entry name" value="PROTEASES2C"/>
</dbReference>
<dbReference type="InterPro" id="IPR051201">
    <property type="entry name" value="Chloro_Bact_Ser_Proteases"/>
</dbReference>
<dbReference type="InterPro" id="IPR009003">
    <property type="entry name" value="Peptidase_S1_PA"/>
</dbReference>
<dbReference type="SMART" id="SM00228">
    <property type="entry name" value="PDZ"/>
    <property type="match status" value="1"/>
</dbReference>
<dbReference type="Gene3D" id="2.30.42.10">
    <property type="match status" value="1"/>
</dbReference>
<evidence type="ECO:0000256" key="1">
    <source>
        <dbReference type="ARBA" id="ARBA00010541"/>
    </source>
</evidence>
<dbReference type="InterPro" id="IPR001940">
    <property type="entry name" value="Peptidase_S1C"/>
</dbReference>
<dbReference type="AlphaFoldDB" id="A0A6J6PKW9"/>
<dbReference type="Gene3D" id="2.40.10.10">
    <property type="entry name" value="Trypsin-like serine proteases"/>
    <property type="match status" value="2"/>
</dbReference>
<keyword evidence="2" id="KW-0645">Protease</keyword>
<evidence type="ECO:0000313" key="5">
    <source>
        <dbReference type="EMBL" id="CAB4696864.1"/>
    </source>
</evidence>
<evidence type="ECO:0000256" key="2">
    <source>
        <dbReference type="ARBA" id="ARBA00022670"/>
    </source>
</evidence>
<proteinExistence type="inferred from homology"/>
<dbReference type="Pfam" id="PF13180">
    <property type="entry name" value="PDZ_2"/>
    <property type="match status" value="1"/>
</dbReference>
<dbReference type="InterPro" id="IPR043504">
    <property type="entry name" value="Peptidase_S1_PA_chymotrypsin"/>
</dbReference>